<name>A0ABV9X4S0_9ACTN</name>
<dbReference type="EMBL" id="JBHSJO010000001">
    <property type="protein sequence ID" value="MFC5020079.1"/>
    <property type="molecule type" value="Genomic_DNA"/>
</dbReference>
<proteinExistence type="predicted"/>
<accession>A0ABV9X4S0</accession>
<evidence type="ECO:0000313" key="2">
    <source>
        <dbReference type="Proteomes" id="UP001595855"/>
    </source>
</evidence>
<comment type="caution">
    <text evidence="1">The sequence shown here is derived from an EMBL/GenBank/DDBJ whole genome shotgun (WGS) entry which is preliminary data.</text>
</comment>
<keyword evidence="2" id="KW-1185">Reference proteome</keyword>
<protein>
    <submittedName>
        <fullName evidence="1">Uncharacterized protein</fullName>
    </submittedName>
</protein>
<gene>
    <name evidence="1" type="ORF">ACFPRC_35145</name>
</gene>
<organism evidence="1 2">
    <name type="scientific">Streptomyces lienomycini</name>
    <dbReference type="NCBI Taxonomy" id="284035"/>
    <lineage>
        <taxon>Bacteria</taxon>
        <taxon>Bacillati</taxon>
        <taxon>Actinomycetota</taxon>
        <taxon>Actinomycetes</taxon>
        <taxon>Kitasatosporales</taxon>
        <taxon>Streptomycetaceae</taxon>
        <taxon>Streptomyces</taxon>
    </lineage>
</organism>
<sequence>MAGDPTPLWERGKEMKTQVFPDQFTSWFGVPLATGGEAAALVFPRIEAGAVPAVEETGRVLGRADFMSGATEDRYPDVFALLGVDGGGTSAAREAVAQRLAKLPHHSVVLGHDVAANADFLAKATGLTV</sequence>
<dbReference type="Proteomes" id="UP001595855">
    <property type="component" value="Unassembled WGS sequence"/>
</dbReference>
<dbReference type="RefSeq" id="WP_333782083.1">
    <property type="nucleotide sequence ID" value="NZ_BAAATN010000048.1"/>
</dbReference>
<evidence type="ECO:0000313" key="1">
    <source>
        <dbReference type="EMBL" id="MFC5020079.1"/>
    </source>
</evidence>
<reference evidence="2" key="1">
    <citation type="journal article" date="2019" name="Int. J. Syst. Evol. Microbiol.">
        <title>The Global Catalogue of Microorganisms (GCM) 10K type strain sequencing project: providing services to taxonomists for standard genome sequencing and annotation.</title>
        <authorList>
            <consortium name="The Broad Institute Genomics Platform"/>
            <consortium name="The Broad Institute Genome Sequencing Center for Infectious Disease"/>
            <person name="Wu L."/>
            <person name="Ma J."/>
        </authorList>
    </citation>
    <scope>NUCLEOTIDE SEQUENCE [LARGE SCALE GENOMIC DNA]</scope>
    <source>
        <strain evidence="2">CGMCC 4.1542</strain>
    </source>
</reference>